<evidence type="ECO:0000313" key="1">
    <source>
        <dbReference type="EMBL" id="MBC8540200.1"/>
    </source>
</evidence>
<dbReference type="AlphaFoldDB" id="A0A926HYJ4"/>
<accession>A0A926HYJ4</accession>
<dbReference type="InterPro" id="IPR013324">
    <property type="entry name" value="RNA_pol_sigma_r3/r4-like"/>
</dbReference>
<sequence length="135" mass="15924">MTAKEWLGRAWEIDKEIRALKREALAAKDLALSITARLDGEKVQTSKENYAENAMVRYLDYSDRIARRTEELFAVKIEAYEMILQVDSRELRTLLSLRYLSYLTWEQIAEEMEVDVRHVYRLHKAALLEAELLIF</sequence>
<evidence type="ECO:0000313" key="2">
    <source>
        <dbReference type="Proteomes" id="UP000611762"/>
    </source>
</evidence>
<proteinExistence type="predicted"/>
<name>A0A926HYJ4_9FIRM</name>
<dbReference type="InterPro" id="IPR010861">
    <property type="entry name" value="DUF1492"/>
</dbReference>
<dbReference type="Pfam" id="PF07374">
    <property type="entry name" value="DUF1492"/>
    <property type="match status" value="1"/>
</dbReference>
<comment type="caution">
    <text evidence="1">The sequence shown here is derived from an EMBL/GenBank/DDBJ whole genome shotgun (WGS) entry which is preliminary data.</text>
</comment>
<dbReference type="EMBL" id="JACRSU010000001">
    <property type="protein sequence ID" value="MBC8540200.1"/>
    <property type="molecule type" value="Genomic_DNA"/>
</dbReference>
<protein>
    <submittedName>
        <fullName evidence="1">DUF1492 domain-containing protein</fullName>
    </submittedName>
</protein>
<organism evidence="1 2">
    <name type="scientific">Congzhengia minquanensis</name>
    <dbReference type="NCBI Taxonomy" id="2763657"/>
    <lineage>
        <taxon>Bacteria</taxon>
        <taxon>Bacillati</taxon>
        <taxon>Bacillota</taxon>
        <taxon>Clostridia</taxon>
        <taxon>Eubacteriales</taxon>
        <taxon>Oscillospiraceae</taxon>
        <taxon>Congzhengia</taxon>
    </lineage>
</organism>
<dbReference type="Proteomes" id="UP000611762">
    <property type="component" value="Unassembled WGS sequence"/>
</dbReference>
<gene>
    <name evidence="1" type="ORF">H8698_04330</name>
</gene>
<keyword evidence="2" id="KW-1185">Reference proteome</keyword>
<dbReference type="RefSeq" id="WP_177677655.1">
    <property type="nucleotide sequence ID" value="NZ_JACRSU010000001.1"/>
</dbReference>
<dbReference type="SUPFAM" id="SSF88659">
    <property type="entry name" value="Sigma3 and sigma4 domains of RNA polymerase sigma factors"/>
    <property type="match status" value="1"/>
</dbReference>
<reference evidence="1" key="1">
    <citation type="submission" date="2020-08" db="EMBL/GenBank/DDBJ databases">
        <title>Genome public.</title>
        <authorList>
            <person name="Liu C."/>
            <person name="Sun Q."/>
        </authorList>
    </citation>
    <scope>NUCLEOTIDE SEQUENCE</scope>
    <source>
        <strain evidence="1">H8</strain>
    </source>
</reference>